<dbReference type="EMBL" id="JAOWLB010000014">
    <property type="protein sequence ID" value="MCV2890118.1"/>
    <property type="molecule type" value="Genomic_DNA"/>
</dbReference>
<dbReference type="Proteomes" id="UP001320899">
    <property type="component" value="Unassembled WGS sequence"/>
</dbReference>
<dbReference type="Pfam" id="PF04230">
    <property type="entry name" value="PS_pyruv_trans"/>
    <property type="match status" value="1"/>
</dbReference>
<keyword evidence="2" id="KW-0808">Transferase</keyword>
<evidence type="ECO:0000259" key="1">
    <source>
        <dbReference type="Pfam" id="PF04230"/>
    </source>
</evidence>
<dbReference type="InterPro" id="IPR007345">
    <property type="entry name" value="Polysacch_pyruvyl_Trfase"/>
</dbReference>
<dbReference type="RefSeq" id="WP_263829826.1">
    <property type="nucleotide sequence ID" value="NZ_JAOWLB010000014.1"/>
</dbReference>
<gene>
    <name evidence="2" type="ORF">OE747_17395</name>
</gene>
<dbReference type="GO" id="GO:0016740">
    <property type="term" value="F:transferase activity"/>
    <property type="evidence" value="ECO:0007669"/>
    <property type="project" value="UniProtKB-KW"/>
</dbReference>
<keyword evidence="3" id="KW-1185">Reference proteome</keyword>
<evidence type="ECO:0000313" key="3">
    <source>
        <dbReference type="Proteomes" id="UP001320899"/>
    </source>
</evidence>
<evidence type="ECO:0000313" key="2">
    <source>
        <dbReference type="EMBL" id="MCV2890118.1"/>
    </source>
</evidence>
<accession>A0ABT3AN62</accession>
<feature type="domain" description="Polysaccharide pyruvyl transferase" evidence="1">
    <location>
        <begin position="89"/>
        <end position="201"/>
    </location>
</feature>
<reference evidence="2 3" key="1">
    <citation type="submission" date="2022-10" db="EMBL/GenBank/DDBJ databases">
        <title>Ruegeria sp. nov., isolated from ocean surface sediments.</title>
        <authorList>
            <person name="He W."/>
            <person name="Xue H.-P."/>
            <person name="Zhang D.-F."/>
        </authorList>
    </citation>
    <scope>NUCLEOTIDE SEQUENCE [LARGE SCALE GENOMIC DNA]</scope>
    <source>
        <strain evidence="2 3">XHP0148</strain>
    </source>
</reference>
<proteinExistence type="predicted"/>
<protein>
    <submittedName>
        <fullName evidence="2">Polysaccharide pyruvyl transferase family protein</fullName>
    </submittedName>
</protein>
<sequence>MGAVRTEPLRLYWWKGVPNFGDALSALVVGHVSGRDVRHAGPKACEMLAIGSLIQVMRRNYGDPAPDGRRPVIWGAGLLHPVGSTGFLDNVEVALLRGPLTAELLGLRTRTFGDPGLLVADLLGALPDRSDRIALVPHHSMLEDPALVALVACEPALELIDVGGDALEVCRRIVACRHVISASLHGLIVADACGVPSTWLRPGDQGHLKFYDYAASVGRPTGVPIELDEIPALLRGLKDADAPGWSEGIDRARSDLLNHFPASLRAMTDTVRTGVRA</sequence>
<organism evidence="2 3">
    <name type="scientific">Ruegeria aquimaris</name>
    <dbReference type="NCBI Taxonomy" id="2984333"/>
    <lineage>
        <taxon>Bacteria</taxon>
        <taxon>Pseudomonadati</taxon>
        <taxon>Pseudomonadota</taxon>
        <taxon>Alphaproteobacteria</taxon>
        <taxon>Rhodobacterales</taxon>
        <taxon>Roseobacteraceae</taxon>
        <taxon>Ruegeria</taxon>
    </lineage>
</organism>
<name>A0ABT3AN62_9RHOB</name>
<comment type="caution">
    <text evidence="2">The sequence shown here is derived from an EMBL/GenBank/DDBJ whole genome shotgun (WGS) entry which is preliminary data.</text>
</comment>